<accession>A0A444E3Y5</accession>
<dbReference type="Proteomes" id="UP000287651">
    <property type="component" value="Unassembled WGS sequence"/>
</dbReference>
<sequence>MLGTYRSDRRPICSIQLGTLVYHVLECSVQLGTYLPTTDRYVDTSNLGNKRVELFDMGAGTSDAVAEENVKMASGDLFL</sequence>
<evidence type="ECO:0000313" key="1">
    <source>
        <dbReference type="EMBL" id="RRT61714.1"/>
    </source>
</evidence>
<name>A0A444E3Y5_ENSVE</name>
<dbReference type="AlphaFoldDB" id="A0A444E3Y5"/>
<protein>
    <submittedName>
        <fullName evidence="1">Uncharacterized protein</fullName>
    </submittedName>
</protein>
<dbReference type="EMBL" id="AMZH03007280">
    <property type="protein sequence ID" value="RRT61714.1"/>
    <property type="molecule type" value="Genomic_DNA"/>
</dbReference>
<organism evidence="1 2">
    <name type="scientific">Ensete ventricosum</name>
    <name type="common">Abyssinian banana</name>
    <name type="synonym">Musa ensete</name>
    <dbReference type="NCBI Taxonomy" id="4639"/>
    <lineage>
        <taxon>Eukaryota</taxon>
        <taxon>Viridiplantae</taxon>
        <taxon>Streptophyta</taxon>
        <taxon>Embryophyta</taxon>
        <taxon>Tracheophyta</taxon>
        <taxon>Spermatophyta</taxon>
        <taxon>Magnoliopsida</taxon>
        <taxon>Liliopsida</taxon>
        <taxon>Zingiberales</taxon>
        <taxon>Musaceae</taxon>
        <taxon>Ensete</taxon>
    </lineage>
</organism>
<evidence type="ECO:0000313" key="2">
    <source>
        <dbReference type="Proteomes" id="UP000287651"/>
    </source>
</evidence>
<reference evidence="1 2" key="1">
    <citation type="journal article" date="2014" name="Agronomy (Basel)">
        <title>A Draft Genome Sequence for Ensete ventricosum, the Drought-Tolerant Tree Against Hunger.</title>
        <authorList>
            <person name="Harrison J."/>
            <person name="Moore K.A."/>
            <person name="Paszkiewicz K."/>
            <person name="Jones T."/>
            <person name="Grant M."/>
            <person name="Ambacheew D."/>
            <person name="Muzemil S."/>
            <person name="Studholme D.J."/>
        </authorList>
    </citation>
    <scope>NUCLEOTIDE SEQUENCE [LARGE SCALE GENOMIC DNA]</scope>
</reference>
<comment type="caution">
    <text evidence="1">The sequence shown here is derived from an EMBL/GenBank/DDBJ whole genome shotgun (WGS) entry which is preliminary data.</text>
</comment>
<gene>
    <name evidence="1" type="ORF">B296_00031314</name>
</gene>
<proteinExistence type="predicted"/>